<reference evidence="1" key="1">
    <citation type="submission" date="2024-03" db="EMBL/GenBank/DDBJ databases">
        <title>Novel Streptomyces species of biotechnological and ecological value are a feature of Machair soil.</title>
        <authorList>
            <person name="Prole J.R."/>
            <person name="Goodfellow M."/>
            <person name="Allenby N."/>
            <person name="Ward A.C."/>
        </authorList>
    </citation>
    <scope>NUCLEOTIDE SEQUENCE</scope>
    <source>
        <strain evidence="1">MS2.AVA.5</strain>
    </source>
</reference>
<comment type="caution">
    <text evidence="1">The sequence shown here is derived from an EMBL/GenBank/DDBJ whole genome shotgun (WGS) entry which is preliminary data.</text>
</comment>
<protein>
    <submittedName>
        <fullName evidence="1">Cupin domain-containing protein</fullName>
    </submittedName>
</protein>
<gene>
    <name evidence="1" type="ORF">WKI67_26250</name>
</gene>
<sequence>MSEHTSPLVPLLGLERHVEGGWFRETWRTPGETTPPGYPGERAYATGIYFLLHPGERSRWHRVRSDELWLWHRGGPLRLHLGGTGDEPSHDTTLRLGPSVESGEMPQLLVPAGTWQSADPAGTEPALVTCVVSPGFHYDDFELEKPS</sequence>
<proteinExistence type="predicted"/>
<keyword evidence="2" id="KW-1185">Reference proteome</keyword>
<organism evidence="1 2">
    <name type="scientific">Streptomyces achmelvichensis</name>
    <dbReference type="NCBI Taxonomy" id="3134111"/>
    <lineage>
        <taxon>Bacteria</taxon>
        <taxon>Bacillati</taxon>
        <taxon>Actinomycetota</taxon>
        <taxon>Actinomycetes</taxon>
        <taxon>Kitasatosporales</taxon>
        <taxon>Streptomycetaceae</taxon>
        <taxon>Streptomyces</taxon>
    </lineage>
</organism>
<evidence type="ECO:0000313" key="2">
    <source>
        <dbReference type="Proteomes" id="UP001377168"/>
    </source>
</evidence>
<dbReference type="EMBL" id="JBBKAJ010000022">
    <property type="protein sequence ID" value="MEJ8636868.1"/>
    <property type="molecule type" value="Genomic_DNA"/>
</dbReference>
<dbReference type="Proteomes" id="UP001377168">
    <property type="component" value="Unassembled WGS sequence"/>
</dbReference>
<name>A0ACC6PZX9_9ACTN</name>
<evidence type="ECO:0000313" key="1">
    <source>
        <dbReference type="EMBL" id="MEJ8636868.1"/>
    </source>
</evidence>
<accession>A0ACC6PZX9</accession>